<evidence type="ECO:0000256" key="15">
    <source>
        <dbReference type="SAM" id="MobiDB-lite"/>
    </source>
</evidence>
<dbReference type="Gene3D" id="3.90.980.10">
    <property type="entry name" value="DNA primase, catalytic core, N-terminal domain"/>
    <property type="match status" value="1"/>
</dbReference>
<keyword evidence="3 12" id="KW-0808">Transferase</keyword>
<evidence type="ECO:0000256" key="9">
    <source>
        <dbReference type="ARBA" id="ARBA00022842"/>
    </source>
</evidence>
<gene>
    <name evidence="12" type="primary">dnaG</name>
    <name evidence="17" type="ORF">GV829_10350</name>
</gene>
<evidence type="ECO:0000256" key="4">
    <source>
        <dbReference type="ARBA" id="ARBA00022695"/>
    </source>
</evidence>
<evidence type="ECO:0000313" key="18">
    <source>
        <dbReference type="Proteomes" id="UP000503018"/>
    </source>
</evidence>
<dbReference type="InterPro" id="IPR002694">
    <property type="entry name" value="Znf_CHC2"/>
</dbReference>
<dbReference type="InterPro" id="IPR006295">
    <property type="entry name" value="DNA_primase_DnaG"/>
</dbReference>
<dbReference type="Proteomes" id="UP000503018">
    <property type="component" value="Chromosome"/>
</dbReference>
<protein>
    <recommendedName>
        <fullName evidence="12 13">DNA primase</fullName>
        <ecNumber evidence="12">2.7.7.101</ecNumber>
    </recommendedName>
</protein>
<feature type="region of interest" description="Disordered" evidence="15">
    <location>
        <begin position="429"/>
        <end position="458"/>
    </location>
</feature>
<evidence type="ECO:0000256" key="11">
    <source>
        <dbReference type="ARBA" id="ARBA00023163"/>
    </source>
</evidence>
<evidence type="ECO:0000256" key="13">
    <source>
        <dbReference type="PIRNR" id="PIRNR002811"/>
    </source>
</evidence>
<keyword evidence="2 12" id="KW-0639">Primosome</keyword>
<name>A0A6M4AUM5_9SPHN</name>
<dbReference type="KEGG" id="slan:GV829_10350"/>
<organism evidence="17 18">
    <name type="scientific">Sphingomonas lacunae</name>
    <dbReference type="NCBI Taxonomy" id="2698828"/>
    <lineage>
        <taxon>Bacteria</taxon>
        <taxon>Pseudomonadati</taxon>
        <taxon>Pseudomonadota</taxon>
        <taxon>Alphaproteobacteria</taxon>
        <taxon>Sphingomonadales</taxon>
        <taxon>Sphingomonadaceae</taxon>
        <taxon>Sphingomonas</taxon>
    </lineage>
</organism>
<comment type="domain">
    <text evidence="12">Contains an N-terminal zinc-binding domain, a central core domain that contains the primase activity, and a C-terminal DnaB-binding domain.</text>
</comment>
<dbReference type="FunFam" id="3.40.1360.10:FF:000002">
    <property type="entry name" value="DNA primase"/>
    <property type="match status" value="1"/>
</dbReference>
<keyword evidence="7 12" id="KW-0863">Zinc-finger</keyword>
<evidence type="ECO:0000256" key="14">
    <source>
        <dbReference type="PIRSR" id="PIRSR002811-1"/>
    </source>
</evidence>
<dbReference type="RefSeq" id="WP_169946410.1">
    <property type="nucleotide sequence ID" value="NZ_CP053015.1"/>
</dbReference>
<evidence type="ECO:0000259" key="16">
    <source>
        <dbReference type="PROSITE" id="PS50880"/>
    </source>
</evidence>
<evidence type="ECO:0000256" key="3">
    <source>
        <dbReference type="ARBA" id="ARBA00022679"/>
    </source>
</evidence>
<dbReference type="GO" id="GO:0005737">
    <property type="term" value="C:cytoplasm"/>
    <property type="evidence" value="ECO:0007669"/>
    <property type="project" value="TreeGrafter"/>
</dbReference>
<dbReference type="GO" id="GO:0008270">
    <property type="term" value="F:zinc ion binding"/>
    <property type="evidence" value="ECO:0007669"/>
    <property type="project" value="UniProtKB-UniRule"/>
</dbReference>
<dbReference type="Gene3D" id="3.90.580.10">
    <property type="entry name" value="Zinc finger, CHC2-type domain"/>
    <property type="match status" value="1"/>
</dbReference>
<dbReference type="GO" id="GO:1990077">
    <property type="term" value="C:primosome complex"/>
    <property type="evidence" value="ECO:0007669"/>
    <property type="project" value="UniProtKB-KW"/>
</dbReference>
<dbReference type="GO" id="GO:0003677">
    <property type="term" value="F:DNA binding"/>
    <property type="evidence" value="ECO:0007669"/>
    <property type="project" value="UniProtKB-KW"/>
</dbReference>
<dbReference type="GO" id="GO:0006269">
    <property type="term" value="P:DNA replication, synthesis of primer"/>
    <property type="evidence" value="ECO:0007669"/>
    <property type="project" value="UniProtKB-UniRule"/>
</dbReference>
<dbReference type="InterPro" id="IPR013264">
    <property type="entry name" value="DNAG_N"/>
</dbReference>
<dbReference type="AlphaFoldDB" id="A0A6M4AUM5"/>
<feature type="zinc finger region" description="CHC2-type" evidence="12 14">
    <location>
        <begin position="38"/>
        <end position="62"/>
    </location>
</feature>
<dbReference type="InterPro" id="IPR037068">
    <property type="entry name" value="DNA_primase_core_N_sf"/>
</dbReference>
<sequence length="633" mass="69025">MTLTPQWLDELRARTSLSSLIGKSVKVTRAGREWKACCPFHNEKTPSFTINDDKGFYHCFGCGAHGDAIRWMTDHRGLAFMDAVKELAAAAGMEVPAADPRAAKRAEEAMSLRDVTEASALWFRERLADSEGAEARSYLAKRGLTAQTISSFGLGYAPDARGRLKEVLAQFGDAMAIEAGMLIQPPEDAPANRREPYDRFRGRLMIPIRDLRGRTIAFGGRILGAGEPKYLNSPDTPLFDKGRILYNLDRAAPASRKSGRLIVVEGYMDVIALAQAGIEEAVAPLGTALTEDQIALAWRQVSVPVLAFDGDAAGQRAALRAATRALPLLRPGHSLSFVTLPPGQDPDDIVRTGGASAFDALLSATTPLVDLLWQTALTDRTDDTPESRAGVRARCMEWADLISDRDVQAHYRQAFRERLDAAFFAPRQRPERGAPRAGARAARSARGWAPPERSPTAGVPAAANRMVIDAIIAGLLRYPGLVERHAEALSSLDVPDSRSQALLESIIDTCLMHQGLDSAALLTILGNRPVYNRAMELLRADGMHFSFTRAPRKAVNPGDPDERAQLSLAQRDLDEAIAAVVAWPEVERALAAATKAMQVRLDEESWAEQQRLKTMKDSLAERLAELADGGRRD</sequence>
<comment type="subunit">
    <text evidence="12">Monomer. Interacts with DnaB.</text>
</comment>
<keyword evidence="10 12" id="KW-0238">DNA-binding</keyword>
<evidence type="ECO:0000256" key="2">
    <source>
        <dbReference type="ARBA" id="ARBA00022515"/>
    </source>
</evidence>
<comment type="catalytic activity">
    <reaction evidence="12">
        <text>ssDNA + n NTP = ssDNA/pppN(pN)n-1 hybrid + (n-1) diphosphate.</text>
        <dbReference type="EC" id="2.7.7.101"/>
    </reaction>
</comment>
<dbReference type="SMART" id="SM00493">
    <property type="entry name" value="TOPRIM"/>
    <property type="match status" value="1"/>
</dbReference>
<dbReference type="PANTHER" id="PTHR30313:SF2">
    <property type="entry name" value="DNA PRIMASE"/>
    <property type="match status" value="1"/>
</dbReference>
<dbReference type="EC" id="2.7.7.101" evidence="12"/>
<dbReference type="InterPro" id="IPR034151">
    <property type="entry name" value="TOPRIM_DnaG_bac"/>
</dbReference>
<evidence type="ECO:0000256" key="8">
    <source>
        <dbReference type="ARBA" id="ARBA00022833"/>
    </source>
</evidence>
<dbReference type="GO" id="GO:0003899">
    <property type="term" value="F:DNA-directed RNA polymerase activity"/>
    <property type="evidence" value="ECO:0007669"/>
    <property type="project" value="UniProtKB-UniRule"/>
</dbReference>
<evidence type="ECO:0000256" key="12">
    <source>
        <dbReference type="HAMAP-Rule" id="MF_00974"/>
    </source>
</evidence>
<keyword evidence="4 12" id="KW-0548">Nucleotidyltransferase</keyword>
<keyword evidence="5 12" id="KW-0235">DNA replication</keyword>
<comment type="function">
    <text evidence="12 13">RNA polymerase that catalyzes the synthesis of short RNA molecules used as primers for DNA polymerase during DNA replication.</text>
</comment>
<dbReference type="Pfam" id="PF13662">
    <property type="entry name" value="Toprim_4"/>
    <property type="match status" value="1"/>
</dbReference>
<proteinExistence type="inferred from homology"/>
<feature type="compositionally biased region" description="Low complexity" evidence="15">
    <location>
        <begin position="435"/>
        <end position="451"/>
    </location>
</feature>
<dbReference type="PANTHER" id="PTHR30313">
    <property type="entry name" value="DNA PRIMASE"/>
    <property type="match status" value="1"/>
</dbReference>
<dbReference type="NCBIfam" id="TIGR01391">
    <property type="entry name" value="dnaG"/>
    <property type="match status" value="1"/>
</dbReference>
<reference evidence="17 18" key="1">
    <citation type="submission" date="2020-01" db="EMBL/GenBank/DDBJ databases">
        <title>Sphingomonas sp. strain CSW-10.</title>
        <authorList>
            <person name="Chen W.-M."/>
        </authorList>
    </citation>
    <scope>NUCLEOTIDE SEQUENCE [LARGE SCALE GENOMIC DNA]</scope>
    <source>
        <strain evidence="17 18">CSW-10</strain>
    </source>
</reference>
<feature type="domain" description="Toprim" evidence="16">
    <location>
        <begin position="259"/>
        <end position="341"/>
    </location>
</feature>
<dbReference type="EMBL" id="CP053015">
    <property type="protein sequence ID" value="QJQ32793.1"/>
    <property type="molecule type" value="Genomic_DNA"/>
</dbReference>
<dbReference type="SUPFAM" id="SSF56731">
    <property type="entry name" value="DNA primase core"/>
    <property type="match status" value="1"/>
</dbReference>
<dbReference type="InterPro" id="IPR036977">
    <property type="entry name" value="DNA_primase_Znf_CHC2"/>
</dbReference>
<keyword evidence="9" id="KW-0460">Magnesium</keyword>
<dbReference type="Pfam" id="PF01807">
    <property type="entry name" value="Zn_ribbon_DnaG"/>
    <property type="match status" value="1"/>
</dbReference>
<dbReference type="SUPFAM" id="SSF57783">
    <property type="entry name" value="Zinc beta-ribbon"/>
    <property type="match status" value="1"/>
</dbReference>
<evidence type="ECO:0000256" key="10">
    <source>
        <dbReference type="ARBA" id="ARBA00023125"/>
    </source>
</evidence>
<dbReference type="Pfam" id="PF08275">
    <property type="entry name" value="DNAG_N"/>
    <property type="match status" value="1"/>
</dbReference>
<comment type="similarity">
    <text evidence="12 13">Belongs to the DnaG primase family.</text>
</comment>
<evidence type="ECO:0000256" key="5">
    <source>
        <dbReference type="ARBA" id="ARBA00022705"/>
    </source>
</evidence>
<evidence type="ECO:0000256" key="7">
    <source>
        <dbReference type="ARBA" id="ARBA00022771"/>
    </source>
</evidence>
<dbReference type="FunFam" id="3.90.580.10:FF:000001">
    <property type="entry name" value="DNA primase"/>
    <property type="match status" value="1"/>
</dbReference>
<keyword evidence="8 12" id="KW-0862">Zinc</keyword>
<dbReference type="CDD" id="cd03364">
    <property type="entry name" value="TOPRIM_DnaG_primases"/>
    <property type="match status" value="1"/>
</dbReference>
<dbReference type="HAMAP" id="MF_00974">
    <property type="entry name" value="DNA_primase_DnaG"/>
    <property type="match status" value="1"/>
</dbReference>
<keyword evidence="18" id="KW-1185">Reference proteome</keyword>
<dbReference type="InterPro" id="IPR006171">
    <property type="entry name" value="TOPRIM_dom"/>
</dbReference>
<keyword evidence="6 12" id="KW-0479">Metal-binding</keyword>
<evidence type="ECO:0000313" key="17">
    <source>
        <dbReference type="EMBL" id="QJQ32793.1"/>
    </source>
</evidence>
<keyword evidence="11 12" id="KW-0804">Transcription</keyword>
<dbReference type="GO" id="GO:0000428">
    <property type="term" value="C:DNA-directed RNA polymerase complex"/>
    <property type="evidence" value="ECO:0007669"/>
    <property type="project" value="UniProtKB-KW"/>
</dbReference>
<evidence type="ECO:0000256" key="1">
    <source>
        <dbReference type="ARBA" id="ARBA00022478"/>
    </source>
</evidence>
<dbReference type="PIRSF" id="PIRSF002811">
    <property type="entry name" value="DnaG"/>
    <property type="match status" value="1"/>
</dbReference>
<dbReference type="PROSITE" id="PS50880">
    <property type="entry name" value="TOPRIM"/>
    <property type="match status" value="1"/>
</dbReference>
<evidence type="ECO:0000256" key="6">
    <source>
        <dbReference type="ARBA" id="ARBA00022723"/>
    </source>
</evidence>
<keyword evidence="1 12" id="KW-0240">DNA-directed RNA polymerase</keyword>
<dbReference type="Gene3D" id="3.40.1360.10">
    <property type="match status" value="1"/>
</dbReference>
<dbReference type="InterPro" id="IPR050219">
    <property type="entry name" value="DnaG_primase"/>
</dbReference>
<dbReference type="InterPro" id="IPR030846">
    <property type="entry name" value="DnaG_bac"/>
</dbReference>
<comment type="cofactor">
    <cofactor evidence="12 13 14">
        <name>Zn(2+)</name>
        <dbReference type="ChEBI" id="CHEBI:29105"/>
    </cofactor>
    <text evidence="12 13 14">Binds 1 zinc ion per monomer.</text>
</comment>
<dbReference type="SMART" id="SM00400">
    <property type="entry name" value="ZnF_CHCC"/>
    <property type="match status" value="1"/>
</dbReference>
<accession>A0A6M4AUM5</accession>